<feature type="transmembrane region" description="Helical" evidence="6">
    <location>
        <begin position="286"/>
        <end position="310"/>
    </location>
</feature>
<dbReference type="AlphaFoldDB" id="A0A8S1HSG3"/>
<comment type="caution">
    <text evidence="7">The sequence shown here is derived from an EMBL/GenBank/DDBJ whole genome shotgun (WGS) entry which is preliminary data.</text>
</comment>
<feature type="transmembrane region" description="Helical" evidence="6">
    <location>
        <begin position="52"/>
        <end position="76"/>
    </location>
</feature>
<dbReference type="GO" id="GO:0016020">
    <property type="term" value="C:membrane"/>
    <property type="evidence" value="ECO:0007669"/>
    <property type="project" value="UniProtKB-SubCell"/>
</dbReference>
<dbReference type="OrthoDB" id="5819751at2759"/>
<evidence type="ECO:0000313" key="8">
    <source>
        <dbReference type="Proteomes" id="UP000835052"/>
    </source>
</evidence>
<evidence type="ECO:0000256" key="6">
    <source>
        <dbReference type="SAM" id="Phobius"/>
    </source>
</evidence>
<dbReference type="InterPro" id="IPR004151">
    <property type="entry name" value="7TM_GPCR_serpentine_rcpt_Sre"/>
</dbReference>
<feature type="transmembrane region" description="Helical" evidence="6">
    <location>
        <begin position="169"/>
        <end position="187"/>
    </location>
</feature>
<evidence type="ECO:0000256" key="3">
    <source>
        <dbReference type="ARBA" id="ARBA00022692"/>
    </source>
</evidence>
<comment type="subcellular location">
    <subcellularLocation>
        <location evidence="1">Membrane</location>
        <topology evidence="1">Multi-pass membrane protein</topology>
    </subcellularLocation>
</comment>
<evidence type="ECO:0000256" key="5">
    <source>
        <dbReference type="ARBA" id="ARBA00023136"/>
    </source>
</evidence>
<dbReference type="PANTHER" id="PTHR47518:SF11">
    <property type="entry name" value="SERPENTINE RECEPTOR, CLASS E (EPSILON)-RELATED"/>
    <property type="match status" value="1"/>
</dbReference>
<dbReference type="GO" id="GO:0007606">
    <property type="term" value="P:sensory perception of chemical stimulus"/>
    <property type="evidence" value="ECO:0007669"/>
    <property type="project" value="InterPro"/>
</dbReference>
<feature type="transmembrane region" description="Helical" evidence="6">
    <location>
        <begin position="88"/>
        <end position="110"/>
    </location>
</feature>
<dbReference type="Proteomes" id="UP000835052">
    <property type="component" value="Unassembled WGS sequence"/>
</dbReference>
<organism evidence="7 8">
    <name type="scientific">Caenorhabditis auriculariae</name>
    <dbReference type="NCBI Taxonomy" id="2777116"/>
    <lineage>
        <taxon>Eukaryota</taxon>
        <taxon>Metazoa</taxon>
        <taxon>Ecdysozoa</taxon>
        <taxon>Nematoda</taxon>
        <taxon>Chromadorea</taxon>
        <taxon>Rhabditida</taxon>
        <taxon>Rhabditina</taxon>
        <taxon>Rhabditomorpha</taxon>
        <taxon>Rhabditoidea</taxon>
        <taxon>Rhabditidae</taxon>
        <taxon>Peloderinae</taxon>
        <taxon>Caenorhabditis</taxon>
    </lineage>
</organism>
<protein>
    <submittedName>
        <fullName evidence="7">Uncharacterized protein</fullName>
    </submittedName>
</protein>
<evidence type="ECO:0000256" key="2">
    <source>
        <dbReference type="ARBA" id="ARBA00006803"/>
    </source>
</evidence>
<reference evidence="7" key="1">
    <citation type="submission" date="2020-10" db="EMBL/GenBank/DDBJ databases">
        <authorList>
            <person name="Kikuchi T."/>
        </authorList>
    </citation>
    <scope>NUCLEOTIDE SEQUENCE</scope>
    <source>
        <strain evidence="7">NKZ352</strain>
    </source>
</reference>
<keyword evidence="4 6" id="KW-1133">Transmembrane helix</keyword>
<feature type="transmembrane region" description="Helical" evidence="6">
    <location>
        <begin position="193"/>
        <end position="214"/>
    </location>
</feature>
<dbReference type="Pfam" id="PF03125">
    <property type="entry name" value="Sre"/>
    <property type="match status" value="1"/>
</dbReference>
<comment type="similarity">
    <text evidence="2">Belongs to the nematode receptor-like protein sre family.</text>
</comment>
<feature type="transmembrane region" description="Helical" evidence="6">
    <location>
        <begin position="130"/>
        <end position="157"/>
    </location>
</feature>
<accession>A0A8S1HSG3</accession>
<evidence type="ECO:0000256" key="4">
    <source>
        <dbReference type="ARBA" id="ARBA00022989"/>
    </source>
</evidence>
<name>A0A8S1HSG3_9PELO</name>
<proteinExistence type="inferred from homology"/>
<evidence type="ECO:0000313" key="7">
    <source>
        <dbReference type="EMBL" id="CAD6199038.1"/>
    </source>
</evidence>
<dbReference type="InterPro" id="IPR052854">
    <property type="entry name" value="Serpentine_rcpt_epsilon"/>
</dbReference>
<dbReference type="EMBL" id="CAJGYM010000151">
    <property type="protein sequence ID" value="CAD6199038.1"/>
    <property type="molecule type" value="Genomic_DNA"/>
</dbReference>
<keyword evidence="3 6" id="KW-0812">Transmembrane</keyword>
<keyword evidence="8" id="KW-1185">Reference proteome</keyword>
<keyword evidence="5 6" id="KW-0472">Membrane</keyword>
<feature type="transmembrane region" description="Helical" evidence="6">
    <location>
        <begin position="254"/>
        <end position="274"/>
    </location>
</feature>
<gene>
    <name evidence="7" type="ORF">CAUJ_LOCUS14943</name>
</gene>
<evidence type="ECO:0000256" key="1">
    <source>
        <dbReference type="ARBA" id="ARBA00004141"/>
    </source>
</evidence>
<sequence length="390" mass="46156">MMIAESFFDKKNPAHLEDVVEPMLDSSEERFLTFINATVVEELGWTSSLRDLYLVEAFLLLLNWIQYIYTFYLLVFVRAVHFNLNTMLIVYGGQYFFSMLSRTILVYYQYMGMEFVDESSLGVIKLANYTRTICLFIAFYILPFLVLERFFATFFLLDYEQRGRPWVPVVLVAVLFPTSIFSAIAYIRFWVPVYVNIISFMALNLAGTVLLLTITRCNISMHKDSYSVLKRRDFRHYSLSERFQLAENIKTCKWLTRVQFSIVFYNILCTSMLLLDQFNFPQSTLIRVYIAFNFCCILYALTIPLMVFYYTPKWINETQRLLKQLRYGRAMTVDSTLRSTFGKEMIYDSKNQGVIYFQRLDEDLAASSMKQHQKELRRGKRHSPPNEYFL</sequence>
<dbReference type="PANTHER" id="PTHR47518">
    <property type="entry name" value="SERPENTINE RECEPTOR CLASS EPSILON-13-RELATED"/>
    <property type="match status" value="1"/>
</dbReference>